<protein>
    <submittedName>
        <fullName evidence="1 3">Uncharacterized protein</fullName>
    </submittedName>
</protein>
<dbReference type="EMBL" id="UYRR01013994">
    <property type="protein sequence ID" value="VDK27032.1"/>
    <property type="molecule type" value="Genomic_DNA"/>
</dbReference>
<dbReference type="AlphaFoldDB" id="A0A0M3JGB0"/>
<name>A0A0M3JGB0_ANISI</name>
<evidence type="ECO:0000313" key="1">
    <source>
        <dbReference type="EMBL" id="VDK27032.1"/>
    </source>
</evidence>
<reference evidence="3" key="1">
    <citation type="submission" date="2017-02" db="UniProtKB">
        <authorList>
            <consortium name="WormBaseParasite"/>
        </authorList>
    </citation>
    <scope>IDENTIFICATION</scope>
</reference>
<evidence type="ECO:0000313" key="2">
    <source>
        <dbReference type="Proteomes" id="UP000267096"/>
    </source>
</evidence>
<reference evidence="1 2" key="2">
    <citation type="submission" date="2018-11" db="EMBL/GenBank/DDBJ databases">
        <authorList>
            <consortium name="Pathogen Informatics"/>
        </authorList>
    </citation>
    <scope>NUCLEOTIDE SEQUENCE [LARGE SCALE GENOMIC DNA]</scope>
</reference>
<proteinExistence type="predicted"/>
<evidence type="ECO:0000313" key="3">
    <source>
        <dbReference type="WBParaSite" id="ASIM_0000666501-mRNA-1"/>
    </source>
</evidence>
<sequence>MPPVRRRRERVVDDGMWCGVEGGLEKLRSRK</sequence>
<accession>A0A0M3JGB0</accession>
<organism evidence="3">
    <name type="scientific">Anisakis simplex</name>
    <name type="common">Herring worm</name>
    <dbReference type="NCBI Taxonomy" id="6269"/>
    <lineage>
        <taxon>Eukaryota</taxon>
        <taxon>Metazoa</taxon>
        <taxon>Ecdysozoa</taxon>
        <taxon>Nematoda</taxon>
        <taxon>Chromadorea</taxon>
        <taxon>Rhabditida</taxon>
        <taxon>Spirurina</taxon>
        <taxon>Ascaridomorpha</taxon>
        <taxon>Ascaridoidea</taxon>
        <taxon>Anisakidae</taxon>
        <taxon>Anisakis</taxon>
        <taxon>Anisakis simplex complex</taxon>
    </lineage>
</organism>
<keyword evidence="2" id="KW-1185">Reference proteome</keyword>
<dbReference type="WBParaSite" id="ASIM_0000666501-mRNA-1">
    <property type="protein sequence ID" value="ASIM_0000666501-mRNA-1"/>
    <property type="gene ID" value="ASIM_0000666501"/>
</dbReference>
<gene>
    <name evidence="1" type="ORF">ASIM_LOCUS6444</name>
</gene>
<dbReference type="Proteomes" id="UP000267096">
    <property type="component" value="Unassembled WGS sequence"/>
</dbReference>